<comment type="caution">
    <text evidence="2">The sequence shown here is derived from an EMBL/GenBank/DDBJ whole genome shotgun (WGS) entry which is preliminary data.</text>
</comment>
<evidence type="ECO:0000259" key="1">
    <source>
        <dbReference type="Pfam" id="PF01370"/>
    </source>
</evidence>
<dbReference type="InterPro" id="IPR036291">
    <property type="entry name" value="NAD(P)-bd_dom_sf"/>
</dbReference>
<protein>
    <recommendedName>
        <fullName evidence="1">NAD-dependent epimerase/dehydratase domain-containing protein</fullName>
    </recommendedName>
</protein>
<feature type="domain" description="NAD-dependent epimerase/dehydratase" evidence="1">
    <location>
        <begin position="33"/>
        <end position="254"/>
    </location>
</feature>
<name>A0A9W8ULS2_AKAMU</name>
<dbReference type="Proteomes" id="UP001144673">
    <property type="component" value="Chromosome 4"/>
</dbReference>
<dbReference type="AlphaFoldDB" id="A0A9W8ULS2"/>
<evidence type="ECO:0000313" key="2">
    <source>
        <dbReference type="EMBL" id="KAJ4151476.1"/>
    </source>
</evidence>
<dbReference type="PANTHER" id="PTHR48079">
    <property type="entry name" value="PROTEIN YEEZ"/>
    <property type="match status" value="1"/>
</dbReference>
<dbReference type="RefSeq" id="XP_056053190.1">
    <property type="nucleotide sequence ID" value="XM_056201438.1"/>
</dbReference>
<dbReference type="PANTHER" id="PTHR48079:SF9">
    <property type="entry name" value="PUTATIVE-RELATED"/>
    <property type="match status" value="1"/>
</dbReference>
<dbReference type="CDD" id="cd05262">
    <property type="entry name" value="SDR_a7"/>
    <property type="match status" value="1"/>
</dbReference>
<dbReference type="GO" id="GO:0004029">
    <property type="term" value="F:aldehyde dehydrogenase (NAD+) activity"/>
    <property type="evidence" value="ECO:0007669"/>
    <property type="project" value="TreeGrafter"/>
</dbReference>
<sequence>MDLTPLPVILKTGYHRGYPSIFYPPSLLYTMRVFVTGSTGFVGSAVVDDLLAHGHTVLGLTRSDKGAEQLKQKGAEPLRGTIEELDILRKGAADCDAAMHLAFVHDFTRFEECCAKDRAAITAIGEVLADAVVAGKARALIATSGTMMLKQGQLGHEEDPADTTNVIAVTRAASEPVCLDFAKKGVRTSIIRLAPTTHGNGSSGFTGMLVQNALQKGVAAYVGDGTNRWSAGHVADAARLYRLAMEKAVPGSIYHAIAQEGVSVKDIVTKVGEVLGVPVKSIPADKAQEHFDWFIFAIMADNPASSKKTREALGWAPTHGTVLDSVKGTVEWAKAQAAGNAQ</sequence>
<dbReference type="KEGG" id="amus:LMH87_012173"/>
<dbReference type="InterPro" id="IPR051783">
    <property type="entry name" value="NAD(P)-dependent_oxidoreduct"/>
</dbReference>
<organism evidence="2 3">
    <name type="scientific">Akanthomyces muscarius</name>
    <name type="common">Entomopathogenic fungus</name>
    <name type="synonym">Lecanicillium muscarium</name>
    <dbReference type="NCBI Taxonomy" id="2231603"/>
    <lineage>
        <taxon>Eukaryota</taxon>
        <taxon>Fungi</taxon>
        <taxon>Dikarya</taxon>
        <taxon>Ascomycota</taxon>
        <taxon>Pezizomycotina</taxon>
        <taxon>Sordariomycetes</taxon>
        <taxon>Hypocreomycetidae</taxon>
        <taxon>Hypocreales</taxon>
        <taxon>Cordycipitaceae</taxon>
        <taxon>Akanthomyces</taxon>
    </lineage>
</organism>
<dbReference type="EMBL" id="JAJHUN010000009">
    <property type="protein sequence ID" value="KAJ4151476.1"/>
    <property type="molecule type" value="Genomic_DNA"/>
</dbReference>
<dbReference type="GeneID" id="80899332"/>
<evidence type="ECO:0000313" key="3">
    <source>
        <dbReference type="Proteomes" id="UP001144673"/>
    </source>
</evidence>
<dbReference type="InterPro" id="IPR001509">
    <property type="entry name" value="Epimerase_deHydtase"/>
</dbReference>
<reference evidence="2" key="1">
    <citation type="journal article" date="2023" name="Access Microbiol">
        <title>De-novo genome assembly for Akanthomyces muscarius, a biocontrol agent of insect agricultural pests.</title>
        <authorList>
            <person name="Erdos Z."/>
            <person name="Studholme D.J."/>
            <person name="Raymond B."/>
            <person name="Sharma M."/>
        </authorList>
    </citation>
    <scope>NUCLEOTIDE SEQUENCE</scope>
    <source>
        <strain evidence="2">Ve6</strain>
    </source>
</reference>
<gene>
    <name evidence="2" type="ORF">LMH87_012173</name>
</gene>
<keyword evidence="3" id="KW-1185">Reference proteome</keyword>
<accession>A0A9W8ULS2</accession>
<dbReference type="SUPFAM" id="SSF51735">
    <property type="entry name" value="NAD(P)-binding Rossmann-fold domains"/>
    <property type="match status" value="1"/>
</dbReference>
<dbReference type="Gene3D" id="3.40.50.720">
    <property type="entry name" value="NAD(P)-binding Rossmann-like Domain"/>
    <property type="match status" value="1"/>
</dbReference>
<dbReference type="Pfam" id="PF01370">
    <property type="entry name" value="Epimerase"/>
    <property type="match status" value="1"/>
</dbReference>
<proteinExistence type="predicted"/>
<dbReference type="GO" id="GO:0005737">
    <property type="term" value="C:cytoplasm"/>
    <property type="evidence" value="ECO:0007669"/>
    <property type="project" value="TreeGrafter"/>
</dbReference>